<protein>
    <submittedName>
        <fullName evidence="1">Uncharacterized protein</fullName>
    </submittedName>
</protein>
<dbReference type="AlphaFoldDB" id="A0A182MY71"/>
<dbReference type="VEuPathDB" id="VectorBase:ADIR000326"/>
<evidence type="ECO:0000313" key="1">
    <source>
        <dbReference type="EnsemblMetazoa" id="ADIR000326-PA"/>
    </source>
</evidence>
<proteinExistence type="predicted"/>
<reference evidence="2" key="1">
    <citation type="submission" date="2013-03" db="EMBL/GenBank/DDBJ databases">
        <title>The Genome Sequence of Anopheles dirus WRAIR2.</title>
        <authorList>
            <consortium name="The Broad Institute Genomics Platform"/>
            <person name="Neafsey D.E."/>
            <person name="Walton C."/>
            <person name="Walker B."/>
            <person name="Young S.K."/>
            <person name="Zeng Q."/>
            <person name="Gargeya S."/>
            <person name="Fitzgerald M."/>
            <person name="Haas B."/>
            <person name="Abouelleil A."/>
            <person name="Allen A.W."/>
            <person name="Alvarado L."/>
            <person name="Arachchi H.M."/>
            <person name="Berlin A.M."/>
            <person name="Chapman S.B."/>
            <person name="Gainer-Dewar J."/>
            <person name="Goldberg J."/>
            <person name="Griggs A."/>
            <person name="Gujja S."/>
            <person name="Hansen M."/>
            <person name="Howarth C."/>
            <person name="Imamovic A."/>
            <person name="Ireland A."/>
            <person name="Larimer J."/>
            <person name="McCowan C."/>
            <person name="Murphy C."/>
            <person name="Pearson M."/>
            <person name="Poon T.W."/>
            <person name="Priest M."/>
            <person name="Roberts A."/>
            <person name="Saif S."/>
            <person name="Shea T."/>
            <person name="Sisk P."/>
            <person name="Sykes S."/>
            <person name="Wortman J."/>
            <person name="Nusbaum C."/>
            <person name="Birren B."/>
        </authorList>
    </citation>
    <scope>NUCLEOTIDE SEQUENCE [LARGE SCALE GENOMIC DNA]</scope>
    <source>
        <strain evidence="2">WRAIR2</strain>
    </source>
</reference>
<dbReference type="Proteomes" id="UP000075884">
    <property type="component" value="Unassembled WGS sequence"/>
</dbReference>
<organism evidence="1 2">
    <name type="scientific">Anopheles dirus</name>
    <dbReference type="NCBI Taxonomy" id="7168"/>
    <lineage>
        <taxon>Eukaryota</taxon>
        <taxon>Metazoa</taxon>
        <taxon>Ecdysozoa</taxon>
        <taxon>Arthropoda</taxon>
        <taxon>Hexapoda</taxon>
        <taxon>Insecta</taxon>
        <taxon>Pterygota</taxon>
        <taxon>Neoptera</taxon>
        <taxon>Endopterygota</taxon>
        <taxon>Diptera</taxon>
        <taxon>Nematocera</taxon>
        <taxon>Culicoidea</taxon>
        <taxon>Culicidae</taxon>
        <taxon>Anophelinae</taxon>
        <taxon>Anopheles</taxon>
    </lineage>
</organism>
<keyword evidence="2" id="KW-1185">Reference proteome</keyword>
<sequence>MRCNNTSVRVVRALLFGSSSSPAVTFSNTRHFQAPGSGSGCACDGQPVTNTTADDERTEDANTDGVFDEYRESLIQKLLVCVCT</sequence>
<dbReference type="EnsemblMetazoa" id="ADIR000326-RA">
    <property type="protein sequence ID" value="ADIR000326-PA"/>
    <property type="gene ID" value="ADIR000326"/>
</dbReference>
<accession>A0A182MY71</accession>
<name>A0A182MY71_9DIPT</name>
<evidence type="ECO:0000313" key="2">
    <source>
        <dbReference type="Proteomes" id="UP000075884"/>
    </source>
</evidence>
<reference evidence="1" key="2">
    <citation type="submission" date="2020-05" db="UniProtKB">
        <authorList>
            <consortium name="EnsemblMetazoa"/>
        </authorList>
    </citation>
    <scope>IDENTIFICATION</scope>
    <source>
        <strain evidence="1">WRAIR2</strain>
    </source>
</reference>